<reference evidence="1 2" key="1">
    <citation type="submission" date="2018-05" db="EMBL/GenBank/DDBJ databases">
        <title>Freshwater and sediment microbial communities from various areas in North America, analyzing microbe dynamics in response to fracking.</title>
        <authorList>
            <person name="Lamendella R."/>
        </authorList>
    </citation>
    <scope>NUCLEOTIDE SEQUENCE [LARGE SCALE GENOMIC DNA]</scope>
    <source>
        <strain evidence="1 2">15_TX</strain>
    </source>
</reference>
<evidence type="ECO:0000313" key="2">
    <source>
        <dbReference type="Proteomes" id="UP000247150"/>
    </source>
</evidence>
<dbReference type="Proteomes" id="UP000247150">
    <property type="component" value="Unassembled WGS sequence"/>
</dbReference>
<dbReference type="Gene3D" id="2.40.100.20">
    <property type="match status" value="1"/>
</dbReference>
<name>A0A2V3A5F9_9BACI</name>
<evidence type="ECO:0000313" key="1">
    <source>
        <dbReference type="EMBL" id="PWW32253.1"/>
    </source>
</evidence>
<dbReference type="Pfam" id="PF12903">
    <property type="entry name" value="DUF3830"/>
    <property type="match status" value="1"/>
</dbReference>
<organism evidence="1 2">
    <name type="scientific">Cytobacillus oceanisediminis</name>
    <dbReference type="NCBI Taxonomy" id="665099"/>
    <lineage>
        <taxon>Bacteria</taxon>
        <taxon>Bacillati</taxon>
        <taxon>Bacillota</taxon>
        <taxon>Bacilli</taxon>
        <taxon>Bacillales</taxon>
        <taxon>Bacillaceae</taxon>
        <taxon>Cytobacillus</taxon>
    </lineage>
</organism>
<dbReference type="OrthoDB" id="8479268at2"/>
<dbReference type="InterPro" id="IPR024532">
    <property type="entry name" value="DUF3830"/>
</dbReference>
<dbReference type="EMBL" id="QGTW01000001">
    <property type="protein sequence ID" value="PWW32253.1"/>
    <property type="molecule type" value="Genomic_DNA"/>
</dbReference>
<dbReference type="SUPFAM" id="SSF50891">
    <property type="entry name" value="Cyclophilin-like"/>
    <property type="match status" value="1"/>
</dbReference>
<sequence length="146" mass="17186">MKRIRIKFENGEEITASMLEEKAPYTCEKIWNSLPLESVVTQSRWSGREVNFAYTKKDMPPRENQTIFTSVGDVCYWRDWNWEGEGVHPQAIAIYYGAEMARSHRGHEPVNVFAQVDYHEFEGLVQIGERVWLEGKEKIFIERIDE</sequence>
<gene>
    <name evidence="1" type="ORF">DFO73_101516</name>
</gene>
<comment type="caution">
    <text evidence="1">The sequence shown here is derived from an EMBL/GenBank/DDBJ whole genome shotgun (WGS) entry which is preliminary data.</text>
</comment>
<dbReference type="AlphaFoldDB" id="A0A2V3A5F9"/>
<dbReference type="InterPro" id="IPR029000">
    <property type="entry name" value="Cyclophilin-like_dom_sf"/>
</dbReference>
<dbReference type="RefSeq" id="WP_110063206.1">
    <property type="nucleotide sequence ID" value="NZ_QGTW01000001.1"/>
</dbReference>
<protein>
    <recommendedName>
        <fullName evidence="3">DUF3830 family protein</fullName>
    </recommendedName>
</protein>
<evidence type="ECO:0008006" key="3">
    <source>
        <dbReference type="Google" id="ProtNLM"/>
    </source>
</evidence>
<proteinExistence type="predicted"/>
<accession>A0A2V3A5F9</accession>